<feature type="non-terminal residue" evidence="1">
    <location>
        <position position="19"/>
    </location>
</feature>
<proteinExistence type="predicted"/>
<evidence type="ECO:0000313" key="1">
    <source>
        <dbReference type="EMBL" id="KAA6373156.1"/>
    </source>
</evidence>
<name>A0A5J4UR47_9EUKA</name>
<reference evidence="1 2" key="1">
    <citation type="submission" date="2019-03" db="EMBL/GenBank/DDBJ databases">
        <title>Single cell metagenomics reveals metabolic interactions within the superorganism composed of flagellate Streblomastix strix and complex community of Bacteroidetes bacteria on its surface.</title>
        <authorList>
            <person name="Treitli S.C."/>
            <person name="Kolisko M."/>
            <person name="Husnik F."/>
            <person name="Keeling P."/>
            <person name="Hampl V."/>
        </authorList>
    </citation>
    <scope>NUCLEOTIDE SEQUENCE [LARGE SCALE GENOMIC DNA]</scope>
    <source>
        <strain evidence="1">ST1C</strain>
    </source>
</reference>
<sequence length="19" mass="1908">MRMSWTGVSGGGTGALPEN</sequence>
<dbReference type="AlphaFoldDB" id="A0A5J4UR47"/>
<protein>
    <submittedName>
        <fullName evidence="1">Uncharacterized protein</fullName>
    </submittedName>
</protein>
<evidence type="ECO:0000313" key="2">
    <source>
        <dbReference type="Proteomes" id="UP000324800"/>
    </source>
</evidence>
<dbReference type="EMBL" id="SNRW01012979">
    <property type="protein sequence ID" value="KAA6373156.1"/>
    <property type="molecule type" value="Genomic_DNA"/>
</dbReference>
<gene>
    <name evidence="1" type="ORF">EZS28_031315</name>
</gene>
<accession>A0A5J4UR47</accession>
<dbReference type="Proteomes" id="UP000324800">
    <property type="component" value="Unassembled WGS sequence"/>
</dbReference>
<organism evidence="1 2">
    <name type="scientific">Streblomastix strix</name>
    <dbReference type="NCBI Taxonomy" id="222440"/>
    <lineage>
        <taxon>Eukaryota</taxon>
        <taxon>Metamonada</taxon>
        <taxon>Preaxostyla</taxon>
        <taxon>Oxymonadida</taxon>
        <taxon>Streblomastigidae</taxon>
        <taxon>Streblomastix</taxon>
    </lineage>
</organism>
<comment type="caution">
    <text evidence="1">The sequence shown here is derived from an EMBL/GenBank/DDBJ whole genome shotgun (WGS) entry which is preliminary data.</text>
</comment>